<evidence type="ECO:0000313" key="1">
    <source>
        <dbReference type="EMBL" id="MXS54136.1"/>
    </source>
</evidence>
<organism evidence="1 2">
    <name type="scientific">Enterococcus faecalis</name>
    <name type="common">Streptococcus faecalis</name>
    <dbReference type="NCBI Taxonomy" id="1351"/>
    <lineage>
        <taxon>Bacteria</taxon>
        <taxon>Bacillati</taxon>
        <taxon>Bacillota</taxon>
        <taxon>Bacilli</taxon>
        <taxon>Lactobacillales</taxon>
        <taxon>Enterococcaceae</taxon>
        <taxon>Enterococcus</taxon>
    </lineage>
</organism>
<sequence>MDSEAYDNGMFNMIKRSSATLRMLFYDSRTSHSLINQIESKKSLKMYSFIDYPIKQEIFYGSIYCARFLAQPPKVGYYDTFLFNPLKKRHIELSFDDWWNGTIFRVGKNSDFSRGKIIITLANQDGGAHFDPTIDSNYSSLIKGTTGFQIPPQSNNHIFLGGSPDYNNQPVQFTDIHLAIMRQIVHEAILSLIKNFSLKMHYNPNFEYNWNRKINPIAFHFSASRND</sequence>
<proteinExistence type="predicted"/>
<protein>
    <submittedName>
        <fullName evidence="1">Uncharacterized protein</fullName>
    </submittedName>
</protein>
<dbReference type="Proteomes" id="UP000429730">
    <property type="component" value="Unassembled WGS sequence"/>
</dbReference>
<reference evidence="1 2" key="1">
    <citation type="submission" date="2019-04" db="EMBL/GenBank/DDBJ databases">
        <title>Step-wise assembly of the neonatal virome modulated by breast feeding.</title>
        <authorList>
            <person name="Liang G."/>
            <person name="Bushman F."/>
        </authorList>
    </citation>
    <scope>NUCLEOTIDE SEQUENCE [LARGE SCALE GENOMIC DNA]</scope>
    <source>
        <strain evidence="1 2">E3754</strain>
    </source>
</reference>
<gene>
    <name evidence="1" type="ORF">GTI81_15740</name>
</gene>
<dbReference type="EMBL" id="WVTJ01000071">
    <property type="protein sequence ID" value="MXS54136.1"/>
    <property type="molecule type" value="Genomic_DNA"/>
</dbReference>
<comment type="caution">
    <text evidence="1">The sequence shown here is derived from an EMBL/GenBank/DDBJ whole genome shotgun (WGS) entry which is preliminary data.</text>
</comment>
<dbReference type="AlphaFoldDB" id="A0AAP6RLC6"/>
<name>A0AAP6RLC6_ENTFL</name>
<accession>A0AAP6RLC6</accession>
<dbReference type="RefSeq" id="WP_129194668.1">
    <property type="nucleotide sequence ID" value="NZ_CAXOFV010000019.1"/>
</dbReference>
<evidence type="ECO:0000313" key="2">
    <source>
        <dbReference type="Proteomes" id="UP000429730"/>
    </source>
</evidence>